<sequence length="82" mass="9315">MQSEEYAQNTETYTQHRRANRSPLPGADPHQDLNPRLRHCQSGPRSRCRGIRRGPAGKNLSRNPFEPETPPKKEIISKPTLG</sequence>
<accession>A0A6A4H9A8</accession>
<keyword evidence="3" id="KW-1185">Reference proteome</keyword>
<dbReference type="EMBL" id="ML769554">
    <property type="protein sequence ID" value="KAE9394248.1"/>
    <property type="molecule type" value="Genomic_DNA"/>
</dbReference>
<proteinExistence type="predicted"/>
<name>A0A6A4H9A8_9AGAR</name>
<evidence type="ECO:0000313" key="2">
    <source>
        <dbReference type="EMBL" id="KAE9394248.1"/>
    </source>
</evidence>
<feature type="compositionally biased region" description="Polar residues" evidence="1">
    <location>
        <begin position="1"/>
        <end position="13"/>
    </location>
</feature>
<gene>
    <name evidence="2" type="ORF">BT96DRAFT_923676</name>
</gene>
<reference evidence="2" key="1">
    <citation type="journal article" date="2019" name="Environ. Microbiol.">
        <title>Fungal ecological strategies reflected in gene transcription - a case study of two litter decomposers.</title>
        <authorList>
            <person name="Barbi F."/>
            <person name="Kohler A."/>
            <person name="Barry K."/>
            <person name="Baskaran P."/>
            <person name="Daum C."/>
            <person name="Fauchery L."/>
            <person name="Ihrmark K."/>
            <person name="Kuo A."/>
            <person name="LaButti K."/>
            <person name="Lipzen A."/>
            <person name="Morin E."/>
            <person name="Grigoriev I.V."/>
            <person name="Henrissat B."/>
            <person name="Lindahl B."/>
            <person name="Martin F."/>
        </authorList>
    </citation>
    <scope>NUCLEOTIDE SEQUENCE</scope>
    <source>
        <strain evidence="2">JB14</strain>
    </source>
</reference>
<dbReference type="Proteomes" id="UP000799118">
    <property type="component" value="Unassembled WGS sequence"/>
</dbReference>
<evidence type="ECO:0000256" key="1">
    <source>
        <dbReference type="SAM" id="MobiDB-lite"/>
    </source>
</evidence>
<organism evidence="2 3">
    <name type="scientific">Gymnopus androsaceus JB14</name>
    <dbReference type="NCBI Taxonomy" id="1447944"/>
    <lineage>
        <taxon>Eukaryota</taxon>
        <taxon>Fungi</taxon>
        <taxon>Dikarya</taxon>
        <taxon>Basidiomycota</taxon>
        <taxon>Agaricomycotina</taxon>
        <taxon>Agaricomycetes</taxon>
        <taxon>Agaricomycetidae</taxon>
        <taxon>Agaricales</taxon>
        <taxon>Marasmiineae</taxon>
        <taxon>Omphalotaceae</taxon>
        <taxon>Gymnopus</taxon>
    </lineage>
</organism>
<protein>
    <submittedName>
        <fullName evidence="2">Uncharacterized protein</fullName>
    </submittedName>
</protein>
<feature type="non-terminal residue" evidence="2">
    <location>
        <position position="82"/>
    </location>
</feature>
<feature type="region of interest" description="Disordered" evidence="1">
    <location>
        <begin position="1"/>
        <end position="82"/>
    </location>
</feature>
<dbReference type="AlphaFoldDB" id="A0A6A4H9A8"/>
<evidence type="ECO:0000313" key="3">
    <source>
        <dbReference type="Proteomes" id="UP000799118"/>
    </source>
</evidence>